<evidence type="ECO:0000256" key="2">
    <source>
        <dbReference type="ARBA" id="ARBA00022448"/>
    </source>
</evidence>
<dbReference type="PROSITE" id="PS51103">
    <property type="entry name" value="PTS_EIIC_TYPE_1"/>
    <property type="match status" value="1"/>
</dbReference>
<feature type="transmembrane region" description="Helical" evidence="9">
    <location>
        <begin position="78"/>
        <end position="104"/>
    </location>
</feature>
<keyword evidence="5" id="KW-0598">Phosphotransferase system</keyword>
<dbReference type="GO" id="GO:0015764">
    <property type="term" value="P:N-acetylglucosamine transport"/>
    <property type="evidence" value="ECO:0007669"/>
    <property type="project" value="TreeGrafter"/>
</dbReference>
<reference evidence="11 12" key="1">
    <citation type="submission" date="2010-12" db="EMBL/GenBank/DDBJ databases">
        <title>The Genome Sequence of Coprobacillus sp. strain 29_1.</title>
        <authorList>
            <consortium name="The Broad Institute Genome Sequencing Platform"/>
            <person name="Earl A."/>
            <person name="Ward D."/>
            <person name="Feldgarden M."/>
            <person name="Gevers D."/>
            <person name="Daigneault M."/>
            <person name="Sibley C.D."/>
            <person name="White A."/>
            <person name="Strauss J."/>
            <person name="Allen-Vercoe E."/>
            <person name="Young S.K."/>
            <person name="Zeng Q."/>
            <person name="Gargeya S."/>
            <person name="Fitzgerald M."/>
            <person name="Haas B."/>
            <person name="Abouelleil A."/>
            <person name="Alvarado L."/>
            <person name="Arachchi H.M."/>
            <person name="Berlin A."/>
            <person name="Brown A."/>
            <person name="Chapman S.B."/>
            <person name="Chen Z."/>
            <person name="Dunbar C."/>
            <person name="Freedman E."/>
            <person name="Gearin G."/>
            <person name="Gellesch M."/>
            <person name="Goldberg J."/>
            <person name="Griggs A."/>
            <person name="Gujja S."/>
            <person name="Heilman E."/>
            <person name="Heiman D."/>
            <person name="Howarth C."/>
            <person name="Larson L."/>
            <person name="Lui A."/>
            <person name="MacDonald P.J.P."/>
            <person name="Mehta T."/>
            <person name="Montmayeur A."/>
            <person name="Murphy C."/>
            <person name="Neiman D."/>
            <person name="Pearson M."/>
            <person name="Priest M."/>
            <person name="Roberts A."/>
            <person name="Saif S."/>
            <person name="Shea T."/>
            <person name="Shenoy N."/>
            <person name="Sisk P."/>
            <person name="Stolte C."/>
            <person name="Sykes S."/>
            <person name="White J."/>
            <person name="Yandava C."/>
            <person name="Nusbaum C."/>
            <person name="Birren B."/>
        </authorList>
    </citation>
    <scope>NUCLEOTIDE SEQUENCE [LARGE SCALE GENOMIC DNA]</scope>
    <source>
        <strain evidence="11 12">29_1</strain>
    </source>
</reference>
<comment type="caution">
    <text evidence="11">The sequence shown here is derived from an EMBL/GenBank/DDBJ whole genome shotgun (WGS) entry which is preliminary data.</text>
</comment>
<evidence type="ECO:0000256" key="3">
    <source>
        <dbReference type="ARBA" id="ARBA00022475"/>
    </source>
</evidence>
<dbReference type="PANTHER" id="PTHR30009">
    <property type="entry name" value="CYTOCHROME C-TYPE SYNTHESIS PROTEIN AND PTS TRANSMEMBRANE COMPONENT"/>
    <property type="match status" value="1"/>
</dbReference>
<feature type="transmembrane region" description="Helical" evidence="9">
    <location>
        <begin position="277"/>
        <end position="293"/>
    </location>
</feature>
<evidence type="ECO:0000259" key="10">
    <source>
        <dbReference type="PROSITE" id="PS51103"/>
    </source>
</evidence>
<dbReference type="GO" id="GO:0008982">
    <property type="term" value="F:protein-N(PI)-phosphohistidine-sugar phosphotransferase activity"/>
    <property type="evidence" value="ECO:0007669"/>
    <property type="project" value="InterPro"/>
</dbReference>
<name>E7G654_9FIRM</name>
<dbReference type="Proteomes" id="UP000003157">
    <property type="component" value="Unassembled WGS sequence"/>
</dbReference>
<feature type="transmembrane region" description="Helical" evidence="9">
    <location>
        <begin position="299"/>
        <end position="321"/>
    </location>
</feature>
<dbReference type="HOGENOM" id="CLU_012312_1_0_9"/>
<organism evidence="11 12">
    <name type="scientific">Coprobacillus cateniformis</name>
    <dbReference type="NCBI Taxonomy" id="100884"/>
    <lineage>
        <taxon>Bacteria</taxon>
        <taxon>Bacillati</taxon>
        <taxon>Bacillota</taxon>
        <taxon>Erysipelotrichia</taxon>
        <taxon>Erysipelotrichales</taxon>
        <taxon>Coprobacillaceae</taxon>
        <taxon>Coprobacillus</taxon>
    </lineage>
</organism>
<dbReference type="GO" id="GO:0009401">
    <property type="term" value="P:phosphoenolpyruvate-dependent sugar phosphotransferase system"/>
    <property type="evidence" value="ECO:0007669"/>
    <property type="project" value="UniProtKB-KW"/>
</dbReference>
<evidence type="ECO:0000256" key="4">
    <source>
        <dbReference type="ARBA" id="ARBA00022597"/>
    </source>
</evidence>
<protein>
    <submittedName>
        <fullName evidence="11">PTS system protein</fullName>
    </submittedName>
</protein>
<dbReference type="RefSeq" id="WP_008787370.1">
    <property type="nucleotide sequence ID" value="NZ_AKCB01000001.1"/>
</dbReference>
<evidence type="ECO:0000313" key="12">
    <source>
        <dbReference type="Proteomes" id="UP000003157"/>
    </source>
</evidence>
<evidence type="ECO:0000313" key="11">
    <source>
        <dbReference type="EMBL" id="EFW06705.1"/>
    </source>
</evidence>
<feature type="transmembrane region" description="Helical" evidence="9">
    <location>
        <begin position="245"/>
        <end position="265"/>
    </location>
</feature>
<accession>E7G654</accession>
<keyword evidence="6 9" id="KW-0812">Transmembrane</keyword>
<feature type="domain" description="PTS EIIC type-1" evidence="10">
    <location>
        <begin position="1"/>
        <end position="387"/>
    </location>
</feature>
<evidence type="ECO:0000256" key="6">
    <source>
        <dbReference type="ARBA" id="ARBA00022692"/>
    </source>
</evidence>
<evidence type="ECO:0000256" key="7">
    <source>
        <dbReference type="ARBA" id="ARBA00022989"/>
    </source>
</evidence>
<feature type="transmembrane region" description="Helical" evidence="9">
    <location>
        <begin position="12"/>
        <end position="32"/>
    </location>
</feature>
<dbReference type="GO" id="GO:0005886">
    <property type="term" value="C:plasma membrane"/>
    <property type="evidence" value="ECO:0007669"/>
    <property type="project" value="UniProtKB-SubCell"/>
</dbReference>
<keyword evidence="4" id="KW-0762">Sugar transport</keyword>
<evidence type="ECO:0000256" key="5">
    <source>
        <dbReference type="ARBA" id="ARBA00022683"/>
    </source>
</evidence>
<evidence type="ECO:0000256" key="8">
    <source>
        <dbReference type="ARBA" id="ARBA00023136"/>
    </source>
</evidence>
<evidence type="ECO:0000256" key="1">
    <source>
        <dbReference type="ARBA" id="ARBA00004651"/>
    </source>
</evidence>
<feature type="transmembrane region" description="Helical" evidence="9">
    <location>
        <begin position="52"/>
        <end position="71"/>
    </location>
</feature>
<dbReference type="InterPro" id="IPR050429">
    <property type="entry name" value="PTS_Glucose_EIICBA"/>
</dbReference>
<keyword evidence="7 9" id="KW-1133">Transmembrane helix</keyword>
<dbReference type="Pfam" id="PF02378">
    <property type="entry name" value="PTS_EIIC"/>
    <property type="match status" value="1"/>
</dbReference>
<feature type="transmembrane region" description="Helical" evidence="9">
    <location>
        <begin position="353"/>
        <end position="375"/>
    </location>
</feature>
<keyword evidence="3" id="KW-1003">Cell membrane</keyword>
<keyword evidence="12" id="KW-1185">Reference proteome</keyword>
<feature type="transmembrane region" description="Helical" evidence="9">
    <location>
        <begin position="328"/>
        <end position="347"/>
    </location>
</feature>
<feature type="transmembrane region" description="Helical" evidence="9">
    <location>
        <begin position="153"/>
        <end position="173"/>
    </location>
</feature>
<dbReference type="eggNOG" id="COG1263">
    <property type="taxonomic scope" value="Bacteria"/>
</dbReference>
<comment type="subcellular location">
    <subcellularLocation>
        <location evidence="1">Cell membrane</location>
        <topology evidence="1">Multi-pass membrane protein</topology>
    </subcellularLocation>
</comment>
<dbReference type="InterPro" id="IPR003352">
    <property type="entry name" value="PTS_EIIC"/>
</dbReference>
<evidence type="ECO:0000256" key="9">
    <source>
        <dbReference type="SAM" id="Phobius"/>
    </source>
</evidence>
<gene>
    <name evidence="11" type="ORF">HMPREF9488_00242</name>
</gene>
<dbReference type="STRING" id="100884.GCA_000269565_01458"/>
<dbReference type="PANTHER" id="PTHR30009:SF4">
    <property type="entry name" value="PTS SYSTEM N-ACETYLGLUCOSAMINE-SPECIFIC EIICBA COMPONENT"/>
    <property type="match status" value="1"/>
</dbReference>
<keyword evidence="2" id="KW-0813">Transport</keyword>
<dbReference type="GO" id="GO:0090563">
    <property type="term" value="F:protein-phosphocysteine-sugar phosphotransferase activity"/>
    <property type="evidence" value="ECO:0007669"/>
    <property type="project" value="TreeGrafter"/>
</dbReference>
<proteinExistence type="predicted"/>
<feature type="transmembrane region" description="Helical" evidence="9">
    <location>
        <begin position="116"/>
        <end position="133"/>
    </location>
</feature>
<dbReference type="EMBL" id="ADKX01000001">
    <property type="protein sequence ID" value="EFW06705.1"/>
    <property type="molecule type" value="Genomic_DNA"/>
</dbReference>
<sequence length="421" mass="46107">MMGYMQRLGKSLMLPVSVMPIAAILKGIGYWIDPIGWGSNNVIAAFLIESGSAIIDNLPILFAVGIGIGMVKEKDPMIVISVVVSYVLLNHLLSVESVSLFMNIPEEQVPIAFENSSNAFIGILVGLICAFHYNKFSKIKLPTALSFFGGKRFVPIICSLTMLGLGLLLLIVWPTCFNLFIQFGETISGLGPFGAGLYGFYNRLLIPTGLHHALNSVFWFDMAGINDIGKFWGTISGGVLGITGMYQAGFFPIMMFGLPGAALAMYRCARPDRKKQVGTILFSAAFASFLTGVTEPLEFAFMFVAPVLYVIHAILTGIFVFIAASMHWIAGFGFSAGLIDYLLSIKAPFSQNIFMLIPLGIVCGIIYYSLFRFIIIRYNLMTPGRETDEVILQVAKDEYKDVLKTDDYDDIAIIYVEALGG</sequence>
<dbReference type="AlphaFoldDB" id="E7G654"/>
<dbReference type="OrthoDB" id="9764327at2"/>
<keyword evidence="8 9" id="KW-0472">Membrane</keyword>
<dbReference type="InterPro" id="IPR013013">
    <property type="entry name" value="PTS_EIIC_1"/>
</dbReference>
<dbReference type="GeneID" id="78231664"/>